<protein>
    <recommendedName>
        <fullName evidence="4 14">Dolichyl-phosphate-mannose--protein mannosyltransferase</fullName>
        <ecNumber evidence="4 14">2.4.1.109</ecNumber>
    </recommendedName>
</protein>
<feature type="transmembrane region" description="Helical" evidence="14">
    <location>
        <begin position="278"/>
        <end position="299"/>
    </location>
</feature>
<feature type="transmembrane region" description="Helical" evidence="14">
    <location>
        <begin position="166"/>
        <end position="183"/>
    </location>
</feature>
<dbReference type="GeneID" id="95984800"/>
<name>A0ABR3Q546_9TREE</name>
<feature type="transmembrane region" description="Helical" evidence="14">
    <location>
        <begin position="639"/>
        <end position="657"/>
    </location>
</feature>
<feature type="compositionally biased region" description="Acidic residues" evidence="15">
    <location>
        <begin position="796"/>
        <end position="805"/>
    </location>
</feature>
<keyword evidence="18" id="KW-1185">Reference proteome</keyword>
<evidence type="ECO:0000256" key="4">
    <source>
        <dbReference type="ARBA" id="ARBA00012839"/>
    </source>
</evidence>
<evidence type="ECO:0000256" key="15">
    <source>
        <dbReference type="SAM" id="MobiDB-lite"/>
    </source>
</evidence>
<feature type="transmembrane region" description="Helical" evidence="14">
    <location>
        <begin position="717"/>
        <end position="736"/>
    </location>
</feature>
<feature type="region of interest" description="Disordered" evidence="15">
    <location>
        <begin position="785"/>
        <end position="805"/>
    </location>
</feature>
<organism evidence="17 18">
    <name type="scientific">Vanrija albida</name>
    <dbReference type="NCBI Taxonomy" id="181172"/>
    <lineage>
        <taxon>Eukaryota</taxon>
        <taxon>Fungi</taxon>
        <taxon>Dikarya</taxon>
        <taxon>Basidiomycota</taxon>
        <taxon>Agaricomycotina</taxon>
        <taxon>Tremellomycetes</taxon>
        <taxon>Trichosporonales</taxon>
        <taxon>Trichosporonaceae</taxon>
        <taxon>Vanrija</taxon>
    </lineage>
</organism>
<feature type="region of interest" description="Disordered" evidence="15">
    <location>
        <begin position="1"/>
        <end position="40"/>
    </location>
</feature>
<dbReference type="Pfam" id="PF16192">
    <property type="entry name" value="PMT_4TMC"/>
    <property type="match status" value="1"/>
</dbReference>
<dbReference type="InterPro" id="IPR016093">
    <property type="entry name" value="MIR_motif"/>
</dbReference>
<dbReference type="Pfam" id="PF02366">
    <property type="entry name" value="PMT"/>
    <property type="match status" value="1"/>
</dbReference>
<dbReference type="InterPro" id="IPR027005">
    <property type="entry name" value="PMT-like"/>
</dbReference>
<evidence type="ECO:0000256" key="1">
    <source>
        <dbReference type="ARBA" id="ARBA00004477"/>
    </source>
</evidence>
<feature type="transmembrane region" description="Helical" evidence="14">
    <location>
        <begin position="224"/>
        <end position="257"/>
    </location>
</feature>
<comment type="caution">
    <text evidence="17">The sequence shown here is derived from an EMBL/GenBank/DDBJ whole genome shotgun (WGS) entry which is preliminary data.</text>
</comment>
<feature type="domain" description="MIR" evidence="16">
    <location>
        <begin position="331"/>
        <end position="391"/>
    </location>
</feature>
<dbReference type="InterPro" id="IPR036300">
    <property type="entry name" value="MIR_dom_sf"/>
</dbReference>
<dbReference type="EMBL" id="JBBXJM010000003">
    <property type="protein sequence ID" value="KAL1409760.1"/>
    <property type="molecule type" value="Genomic_DNA"/>
</dbReference>
<comment type="pathway">
    <text evidence="2 14">Protein modification; protein glycosylation.</text>
</comment>
<dbReference type="Proteomes" id="UP001565368">
    <property type="component" value="Unassembled WGS sequence"/>
</dbReference>
<keyword evidence="9 14" id="KW-0256">Endoplasmic reticulum</keyword>
<dbReference type="Pfam" id="PF02815">
    <property type="entry name" value="MIR"/>
    <property type="match status" value="1"/>
</dbReference>
<evidence type="ECO:0000256" key="8">
    <source>
        <dbReference type="ARBA" id="ARBA00022737"/>
    </source>
</evidence>
<gene>
    <name evidence="17" type="primary">PMT4</name>
    <name evidence="17" type="ORF">Q8F55_003757</name>
</gene>
<feature type="domain" description="MIR" evidence="16">
    <location>
        <begin position="400"/>
        <end position="457"/>
    </location>
</feature>
<dbReference type="InterPro" id="IPR032421">
    <property type="entry name" value="PMT_4TMC"/>
</dbReference>
<keyword evidence="10 14" id="KW-1133">Transmembrane helix</keyword>
<evidence type="ECO:0000256" key="13">
    <source>
        <dbReference type="ARBA" id="ARBA00045102"/>
    </source>
</evidence>
<dbReference type="Gene3D" id="2.80.10.50">
    <property type="match status" value="1"/>
</dbReference>
<keyword evidence="5 14" id="KW-0328">Glycosyltransferase</keyword>
<feature type="compositionally biased region" description="Basic residues" evidence="15">
    <location>
        <begin position="1"/>
        <end position="11"/>
    </location>
</feature>
<evidence type="ECO:0000256" key="6">
    <source>
        <dbReference type="ARBA" id="ARBA00022679"/>
    </source>
</evidence>
<evidence type="ECO:0000256" key="14">
    <source>
        <dbReference type="RuleBase" id="RU367007"/>
    </source>
</evidence>
<dbReference type="PROSITE" id="PS50919">
    <property type="entry name" value="MIR"/>
    <property type="match status" value="3"/>
</dbReference>
<keyword evidence="8" id="KW-0677">Repeat</keyword>
<evidence type="ECO:0000256" key="12">
    <source>
        <dbReference type="ARBA" id="ARBA00045085"/>
    </source>
</evidence>
<dbReference type="SUPFAM" id="SSF82109">
    <property type="entry name" value="MIR domain"/>
    <property type="match status" value="1"/>
</dbReference>
<feature type="transmembrane region" description="Helical" evidence="14">
    <location>
        <begin position="677"/>
        <end position="696"/>
    </location>
</feature>
<feature type="domain" description="MIR" evidence="16">
    <location>
        <begin position="462"/>
        <end position="518"/>
    </location>
</feature>
<keyword evidence="7 14" id="KW-0812">Transmembrane</keyword>
<feature type="transmembrane region" description="Helical" evidence="14">
    <location>
        <begin position="49"/>
        <end position="69"/>
    </location>
</feature>
<evidence type="ECO:0000256" key="7">
    <source>
        <dbReference type="ARBA" id="ARBA00022692"/>
    </source>
</evidence>
<dbReference type="SMART" id="SM00472">
    <property type="entry name" value="MIR"/>
    <property type="match status" value="3"/>
</dbReference>
<accession>A0ABR3Q546</accession>
<dbReference type="CDD" id="cd23285">
    <property type="entry name" value="beta-trefoil_MIR_PMT4-like"/>
    <property type="match status" value="1"/>
</dbReference>
<evidence type="ECO:0000313" key="18">
    <source>
        <dbReference type="Proteomes" id="UP001565368"/>
    </source>
</evidence>
<evidence type="ECO:0000256" key="5">
    <source>
        <dbReference type="ARBA" id="ARBA00022676"/>
    </source>
</evidence>
<comment type="catalytic activity">
    <reaction evidence="13 14">
        <text>a di-trans,poly-cis-dolichyl beta-D-mannosyl phosphate + L-seryl-[protein] = 3-O-(alpha-D-mannosyl)-L-seryl-[protein] + a di-trans,poly-cis-dolichyl phosphate + H(+)</text>
        <dbReference type="Rhea" id="RHEA:17377"/>
        <dbReference type="Rhea" id="RHEA-COMP:9863"/>
        <dbReference type="Rhea" id="RHEA-COMP:13546"/>
        <dbReference type="Rhea" id="RHEA-COMP:19498"/>
        <dbReference type="Rhea" id="RHEA-COMP:19501"/>
        <dbReference type="ChEBI" id="CHEBI:15378"/>
        <dbReference type="ChEBI" id="CHEBI:29999"/>
        <dbReference type="ChEBI" id="CHEBI:57683"/>
        <dbReference type="ChEBI" id="CHEBI:58211"/>
        <dbReference type="ChEBI" id="CHEBI:137321"/>
        <dbReference type="EC" id="2.4.1.109"/>
    </reaction>
</comment>
<keyword evidence="11 14" id="KW-0472">Membrane</keyword>
<evidence type="ECO:0000256" key="9">
    <source>
        <dbReference type="ARBA" id="ARBA00022824"/>
    </source>
</evidence>
<dbReference type="GO" id="GO:0004169">
    <property type="term" value="F:dolichyl-phosphate-mannose-protein mannosyltransferase activity"/>
    <property type="evidence" value="ECO:0007669"/>
    <property type="project" value="UniProtKB-EC"/>
</dbReference>
<dbReference type="PANTHER" id="PTHR10050:SF51">
    <property type="entry name" value="PROTEIN O-MANNOSYL-TRANSFERASE 1"/>
    <property type="match status" value="1"/>
</dbReference>
<evidence type="ECO:0000256" key="11">
    <source>
        <dbReference type="ARBA" id="ARBA00023136"/>
    </source>
</evidence>
<dbReference type="InterPro" id="IPR003342">
    <property type="entry name" value="ArnT-like_N"/>
</dbReference>
<comment type="function">
    <text evidence="14">Transfers mannose from Dol-P-mannose to Ser or Thr residues on proteins.</text>
</comment>
<proteinExistence type="inferred from homology"/>
<reference evidence="17 18" key="1">
    <citation type="submission" date="2023-08" db="EMBL/GenBank/DDBJ databases">
        <title>Annotated Genome Sequence of Vanrija albida AlHP1.</title>
        <authorList>
            <person name="Herzog R."/>
        </authorList>
    </citation>
    <scope>NUCLEOTIDE SEQUENCE [LARGE SCALE GENOMIC DNA]</scope>
    <source>
        <strain evidence="17 18">AlHP1</strain>
    </source>
</reference>
<dbReference type="PANTHER" id="PTHR10050">
    <property type="entry name" value="DOLICHYL-PHOSPHATE-MANNOSE--PROTEIN MANNOSYLTRANSFERASE"/>
    <property type="match status" value="1"/>
</dbReference>
<evidence type="ECO:0000256" key="2">
    <source>
        <dbReference type="ARBA" id="ARBA00004922"/>
    </source>
</evidence>
<evidence type="ECO:0000259" key="16">
    <source>
        <dbReference type="PROSITE" id="PS50919"/>
    </source>
</evidence>
<feature type="compositionally biased region" description="Basic and acidic residues" evidence="15">
    <location>
        <begin position="22"/>
        <end position="33"/>
    </location>
</feature>
<comment type="similarity">
    <text evidence="3 14">Belongs to the glycosyltransferase 39 family.</text>
</comment>
<feature type="transmembrane region" description="Helical" evidence="14">
    <location>
        <begin position="601"/>
        <end position="619"/>
    </location>
</feature>
<evidence type="ECO:0000313" key="17">
    <source>
        <dbReference type="EMBL" id="KAL1409760.1"/>
    </source>
</evidence>
<evidence type="ECO:0000256" key="10">
    <source>
        <dbReference type="ARBA" id="ARBA00022989"/>
    </source>
</evidence>
<keyword evidence="6 14" id="KW-0808">Transferase</keyword>
<dbReference type="RefSeq" id="XP_069209704.1">
    <property type="nucleotide sequence ID" value="XM_069352286.1"/>
</dbReference>
<sequence length="805" mass="91450">MSLQPRQRRPRKSPELPQTVDRYSDEHKRDAQHAPRPPVSAGAVRNERVLSYAVALGLTALAAIVRFWGIQHPDQVVFDEVHFGSFATHYLQREYYFDVHPPLAKMLNALAGWVVGYTKPFGFDNIGDSYVTEENPVPYVGLRGWSAILGSVTVPVVYATMRESGYPIPIAVFSALLILFDNGHITHTRLILLDAPLVLFMALSVFAYVKFHQQRYREFSNEWWGWLLATGAALACTLGCKMVGLFTFFTVGAAVVWDLWGILDVKRGHTMRHFWKHFVYRAVGLIVWPFIIYLSFFWLHFKILKFSGPGDTFMSPAFQETLAGNELLKSSQEIRYYDTLTIQHKDTSQFLHSHVDRYPLRYPDDRVSSQGQQVTCYPHNDTNNHWQIIPTREIPSSGRGRVVRHNDVVQFRHIGTDTLLMTHDVASPTMPTNQEFTTAGKDDADKREFTLFQLQVNDAHEGEPIKTLSSHFKVQHVKTRVMLWTHKKALPDWAFNQQEVNGNKNADHRSALWLSTEIISDGQGQDFRNRTGVQPEKPVKHMNFFKKWFELQILMLQHNAGLSSSHPYASTPVEWPFCLSGVSFWTNNDAKQQIYMIGNLLDWWVCAVGLSIFIGIIGADQLARRRGIEPIEDDVRNRMYRNTLFFFGAWAFHYFPFYTMERQRFLHHYLPAHLASALVAGSILNFILVETVNYPVSAAGPKTRLRPQVRAVVGRNGLIALGFLTALVLASFAYLAPLTYGTTLTPEQISARKLLPSWTLHFEAKEVVEVDQSLLNANNAVGSVEPPAEGVVEGGSSEDEQIALS</sequence>
<comment type="catalytic activity">
    <reaction evidence="12 14">
        <text>a di-trans,poly-cis-dolichyl beta-D-mannosyl phosphate + L-threonyl-[protein] = 3-O-(alpha-D-mannosyl)-L-threonyl-[protein] + a di-trans,poly-cis-dolichyl phosphate + H(+)</text>
        <dbReference type="Rhea" id="RHEA:53396"/>
        <dbReference type="Rhea" id="RHEA-COMP:11060"/>
        <dbReference type="Rhea" id="RHEA-COMP:13547"/>
        <dbReference type="Rhea" id="RHEA-COMP:19498"/>
        <dbReference type="Rhea" id="RHEA-COMP:19501"/>
        <dbReference type="ChEBI" id="CHEBI:15378"/>
        <dbReference type="ChEBI" id="CHEBI:30013"/>
        <dbReference type="ChEBI" id="CHEBI:57683"/>
        <dbReference type="ChEBI" id="CHEBI:58211"/>
        <dbReference type="ChEBI" id="CHEBI:137323"/>
        <dbReference type="EC" id="2.4.1.109"/>
    </reaction>
</comment>
<feature type="transmembrane region" description="Helical" evidence="14">
    <location>
        <begin position="190"/>
        <end position="209"/>
    </location>
</feature>
<dbReference type="EC" id="2.4.1.109" evidence="4 14"/>
<comment type="subcellular location">
    <subcellularLocation>
        <location evidence="1 14">Endoplasmic reticulum membrane</location>
        <topology evidence="1 14">Multi-pass membrane protein</topology>
    </subcellularLocation>
</comment>
<evidence type="ECO:0000256" key="3">
    <source>
        <dbReference type="ARBA" id="ARBA00007222"/>
    </source>
</evidence>